<evidence type="ECO:0000256" key="4">
    <source>
        <dbReference type="ARBA" id="ARBA00022840"/>
    </source>
</evidence>
<feature type="region of interest" description="Disordered" evidence="8">
    <location>
        <begin position="121"/>
        <end position="253"/>
    </location>
</feature>
<dbReference type="GO" id="GO:0005874">
    <property type="term" value="C:microtubule"/>
    <property type="evidence" value="ECO:0007669"/>
    <property type="project" value="UniProtKB-KW"/>
</dbReference>
<evidence type="ECO:0000256" key="3">
    <source>
        <dbReference type="ARBA" id="ARBA00022741"/>
    </source>
</evidence>
<dbReference type="EC" id="5.6.1.1" evidence="7"/>
<evidence type="ECO:0000256" key="7">
    <source>
        <dbReference type="HAMAP-Rule" id="MF_03023"/>
    </source>
</evidence>
<keyword evidence="4 7" id="KW-0067">ATP-binding</keyword>
<keyword evidence="5 7" id="KW-0206">Cytoskeleton</keyword>
<dbReference type="InterPro" id="IPR041569">
    <property type="entry name" value="AAA_lid_3"/>
</dbReference>
<evidence type="ECO:0000256" key="5">
    <source>
        <dbReference type="ARBA" id="ARBA00023212"/>
    </source>
</evidence>
<proteinExistence type="inferred from homology"/>
<evidence type="ECO:0000256" key="6">
    <source>
        <dbReference type="ARBA" id="ARBA00023235"/>
    </source>
</evidence>
<name>A0A250XBT5_9CHLO</name>
<dbReference type="OrthoDB" id="191529at2759"/>
<evidence type="ECO:0000256" key="1">
    <source>
        <dbReference type="ARBA" id="ARBA00022490"/>
    </source>
</evidence>
<keyword evidence="6 7" id="KW-0413">Isomerase</keyword>
<comment type="subcellular location">
    <subcellularLocation>
        <location evidence="7">Cytoplasm</location>
        <location evidence="7">Cytoskeleton</location>
    </subcellularLocation>
</comment>
<dbReference type="Gene3D" id="1.20.58.80">
    <property type="entry name" value="Phosphotransferase system, lactose/cellobiose-type IIA subunit"/>
    <property type="match status" value="1"/>
</dbReference>
<dbReference type="Pfam" id="PF09336">
    <property type="entry name" value="Vps4_C"/>
    <property type="match status" value="1"/>
</dbReference>
<dbReference type="STRING" id="1157962.A0A250XBT5"/>
<dbReference type="Pfam" id="PF00004">
    <property type="entry name" value="AAA"/>
    <property type="match status" value="1"/>
</dbReference>
<comment type="caution">
    <text evidence="10">The sequence shown here is derived from an EMBL/GenBank/DDBJ whole genome shotgun (WGS) entry which is preliminary data.</text>
</comment>
<evidence type="ECO:0000259" key="9">
    <source>
        <dbReference type="SMART" id="SM00382"/>
    </source>
</evidence>
<evidence type="ECO:0000256" key="8">
    <source>
        <dbReference type="SAM" id="MobiDB-lite"/>
    </source>
</evidence>
<dbReference type="AlphaFoldDB" id="A0A250XBT5"/>
<dbReference type="SUPFAM" id="SSF52540">
    <property type="entry name" value="P-loop containing nucleoside triphosphate hydrolases"/>
    <property type="match status" value="1"/>
</dbReference>
<dbReference type="GO" id="GO:0008017">
    <property type="term" value="F:microtubule binding"/>
    <property type="evidence" value="ECO:0007669"/>
    <property type="project" value="UniProtKB-UniRule"/>
</dbReference>
<reference evidence="10 11" key="1">
    <citation type="submission" date="2017-08" db="EMBL/GenBank/DDBJ databases">
        <title>Acidophilic green algal genome provides insights into adaptation to an acidic environment.</title>
        <authorList>
            <person name="Hirooka S."/>
            <person name="Hirose Y."/>
            <person name="Kanesaki Y."/>
            <person name="Higuchi S."/>
            <person name="Fujiwara T."/>
            <person name="Onuma R."/>
            <person name="Era A."/>
            <person name="Ohbayashi R."/>
            <person name="Uzuka A."/>
            <person name="Nozaki H."/>
            <person name="Yoshikawa H."/>
            <person name="Miyagishima S.Y."/>
        </authorList>
    </citation>
    <scope>NUCLEOTIDE SEQUENCE [LARGE SCALE GENOMIC DNA]</scope>
    <source>
        <strain evidence="10 11">NIES-2499</strain>
    </source>
</reference>
<accession>A0A250XBT5</accession>
<comment type="function">
    <text evidence="7">Severs microtubules in an ATP-dependent manner. Microtubule severing may promote rapid reorganization of cellular microtubule arrays.</text>
</comment>
<dbReference type="PANTHER" id="PTHR23074">
    <property type="entry name" value="AAA DOMAIN-CONTAINING"/>
    <property type="match status" value="1"/>
</dbReference>
<organism evidence="10 11">
    <name type="scientific">Chlamydomonas eustigma</name>
    <dbReference type="NCBI Taxonomy" id="1157962"/>
    <lineage>
        <taxon>Eukaryota</taxon>
        <taxon>Viridiplantae</taxon>
        <taxon>Chlorophyta</taxon>
        <taxon>core chlorophytes</taxon>
        <taxon>Chlorophyceae</taxon>
        <taxon>CS clade</taxon>
        <taxon>Chlamydomonadales</taxon>
        <taxon>Chlamydomonadaceae</taxon>
        <taxon>Chlamydomonas</taxon>
    </lineage>
</organism>
<dbReference type="InterPro" id="IPR050304">
    <property type="entry name" value="MT-severing_AAA_ATPase"/>
</dbReference>
<dbReference type="GO" id="GO:0008568">
    <property type="term" value="F:microtubule severing ATPase activity"/>
    <property type="evidence" value="ECO:0007669"/>
    <property type="project" value="UniProtKB-EC"/>
</dbReference>
<dbReference type="GO" id="GO:0005524">
    <property type="term" value="F:ATP binding"/>
    <property type="evidence" value="ECO:0007669"/>
    <property type="project" value="UniProtKB-KW"/>
</dbReference>
<evidence type="ECO:0000256" key="2">
    <source>
        <dbReference type="ARBA" id="ARBA00022701"/>
    </source>
</evidence>
<keyword evidence="3 7" id="KW-0547">Nucleotide-binding</keyword>
<dbReference type="SMART" id="SM00382">
    <property type="entry name" value="AAA"/>
    <property type="match status" value="1"/>
</dbReference>
<keyword evidence="1 7" id="KW-0963">Cytoplasm</keyword>
<evidence type="ECO:0000313" key="10">
    <source>
        <dbReference type="EMBL" id="GAX80543.1"/>
    </source>
</evidence>
<dbReference type="FunFam" id="3.40.50.300:FF:000159">
    <property type="entry name" value="Katanin p60 ATPase-containing subunit A1"/>
    <property type="match status" value="1"/>
</dbReference>
<dbReference type="GO" id="GO:0005737">
    <property type="term" value="C:cytoplasm"/>
    <property type="evidence" value="ECO:0007669"/>
    <property type="project" value="UniProtKB-UniRule"/>
</dbReference>
<dbReference type="GO" id="GO:0016887">
    <property type="term" value="F:ATP hydrolysis activity"/>
    <property type="evidence" value="ECO:0007669"/>
    <property type="project" value="InterPro"/>
</dbReference>
<dbReference type="Pfam" id="PF21126">
    <property type="entry name" value="KATNA1_MIT"/>
    <property type="match status" value="1"/>
</dbReference>
<dbReference type="InterPro" id="IPR003959">
    <property type="entry name" value="ATPase_AAA_core"/>
</dbReference>
<dbReference type="Proteomes" id="UP000232323">
    <property type="component" value="Unassembled WGS sequence"/>
</dbReference>
<dbReference type="InterPro" id="IPR028596">
    <property type="entry name" value="KATNA1"/>
</dbReference>
<dbReference type="InterPro" id="IPR048611">
    <property type="entry name" value="KATNA1_MIT"/>
</dbReference>
<comment type="catalytic activity">
    <reaction evidence="7">
        <text>n ATP + n H2O + a microtubule = n ADP + n phosphate + (n+1) alpha/beta tubulin heterodimers.</text>
        <dbReference type="EC" id="5.6.1.1"/>
    </reaction>
</comment>
<dbReference type="Gene3D" id="3.40.50.300">
    <property type="entry name" value="P-loop containing nucleotide triphosphate hydrolases"/>
    <property type="match status" value="1"/>
</dbReference>
<protein>
    <recommendedName>
        <fullName evidence="7">Katanin p60 ATPase-containing subunit A1</fullName>
        <shortName evidence="7">Katanin p60 subunit A1</shortName>
        <ecNumber evidence="7">5.6.1.1</ecNumber>
    </recommendedName>
    <alternativeName>
        <fullName evidence="7">p60 katanin</fullName>
    </alternativeName>
</protein>
<gene>
    <name evidence="7" type="primary">KATNA1</name>
    <name evidence="10" type="ORF">CEUSTIGMA_g7981.t1</name>
</gene>
<dbReference type="Pfam" id="PF17862">
    <property type="entry name" value="AAA_lid_3"/>
    <property type="match status" value="1"/>
</dbReference>
<dbReference type="GO" id="GO:0051013">
    <property type="term" value="P:microtubule severing"/>
    <property type="evidence" value="ECO:0007669"/>
    <property type="project" value="UniProtKB-UniRule"/>
</dbReference>
<dbReference type="InterPro" id="IPR015415">
    <property type="entry name" value="Spast_Vps4_C"/>
</dbReference>
<dbReference type="InterPro" id="IPR027417">
    <property type="entry name" value="P-loop_NTPase"/>
</dbReference>
<evidence type="ECO:0000313" key="11">
    <source>
        <dbReference type="Proteomes" id="UP000232323"/>
    </source>
</evidence>
<feature type="domain" description="AAA+ ATPase" evidence="9">
    <location>
        <begin position="310"/>
        <end position="456"/>
    </location>
</feature>
<dbReference type="PANTHER" id="PTHR23074:SF19">
    <property type="entry name" value="KATANIN P60 ATPASE-CONTAINING SUBUNIT A1"/>
    <property type="match status" value="1"/>
</dbReference>
<feature type="compositionally biased region" description="Low complexity" evidence="8">
    <location>
        <begin position="166"/>
        <end position="208"/>
    </location>
</feature>
<dbReference type="CDD" id="cd21748">
    <property type="entry name" value="Kp60-NTD"/>
    <property type="match status" value="1"/>
</dbReference>
<comment type="similarity">
    <text evidence="7">Belongs to the AAA ATPase family. Katanin p60 subunit A1 subfamily.</text>
</comment>
<feature type="compositionally biased region" description="Gly residues" evidence="8">
    <location>
        <begin position="231"/>
        <end position="246"/>
    </location>
</feature>
<dbReference type="EMBL" id="BEGY01000053">
    <property type="protein sequence ID" value="GAX80543.1"/>
    <property type="molecule type" value="Genomic_DNA"/>
</dbReference>
<sequence>MEPVSFQSQLQEARVQAADGEYRSSLVYYDGVLEQLSRYTRSLNDPYSAGKWQEAKKKLLAEAELVRDLQREIQIIAGGVSSNARAMGQNAHSFSDLSSQADHRVSQHDDGYRQPIIISHRSESSDPDVWRPPTRDGPIRIQARAVGAGPVRTRSSVEERQLPSWAQRPAPASAAAHNNHAHGGAARAPSAPRAVRPAANGAAGQGNARVGGGAAAGYEKPWRKGMVNEGQPGGGKPGGGGSGPGGQAKKKDYAGPDADLAAQLERDMMDGNPNIRWTDIAGLVEAKRVLEEAAVLPLIMPEYFTGIRKPFKGVLLYGPPGTGKTMLAKAVATETACTFFSVTSATLGSKYRGESERLVRCLFDLARLHAPSIIFIDEVDSLCGQRGQSGEHEASRRVKTELLVQVDGCHNSATPVEGSDEPPKRVMVLAATNFPWDIDEAMRRRLEKRIYIPLPGAGECLELLKLNLKTVVLSEAVDLDLISKQLEGYSGDDITNICRDAAMNGMRRITQGKTPAELKRLRELGQDMSKEPVTLEDLQLAMKRINPSVSPLDIKKHEEWRKEFGSE</sequence>
<feature type="binding site" evidence="7">
    <location>
        <begin position="318"/>
        <end position="325"/>
    </location>
    <ligand>
        <name>ATP</name>
        <dbReference type="ChEBI" id="CHEBI:30616"/>
    </ligand>
</feature>
<dbReference type="InterPro" id="IPR003593">
    <property type="entry name" value="AAA+_ATPase"/>
</dbReference>
<dbReference type="Gene3D" id="1.10.8.60">
    <property type="match status" value="1"/>
</dbReference>
<keyword evidence="11" id="KW-1185">Reference proteome</keyword>
<dbReference type="HAMAP" id="MF_03023">
    <property type="entry name" value="Katanin_p60_A1"/>
    <property type="match status" value="1"/>
</dbReference>
<keyword evidence="2 7" id="KW-0493">Microtubule</keyword>